<name>A0A0G0K3G5_9BACT</name>
<accession>A0A0G0K3G5</accession>
<evidence type="ECO:0000313" key="1">
    <source>
        <dbReference type="EMBL" id="KKQ35161.1"/>
    </source>
</evidence>
<dbReference type="PATRIC" id="fig|1618742.3.peg.449"/>
<gene>
    <name evidence="1" type="ORF">US50_C0023G0003</name>
</gene>
<comment type="caution">
    <text evidence="1">The sequence shown here is derived from an EMBL/GenBank/DDBJ whole genome shotgun (WGS) entry which is preliminary data.</text>
</comment>
<protein>
    <recommendedName>
        <fullName evidence="3">VWFA domain-containing protein</fullName>
    </recommendedName>
</protein>
<reference evidence="1 2" key="1">
    <citation type="journal article" date="2015" name="Nature">
        <title>rRNA introns, odd ribosomes, and small enigmatic genomes across a large radiation of phyla.</title>
        <authorList>
            <person name="Brown C.T."/>
            <person name="Hug L.A."/>
            <person name="Thomas B.C."/>
            <person name="Sharon I."/>
            <person name="Castelle C.J."/>
            <person name="Singh A."/>
            <person name="Wilkins M.J."/>
            <person name="Williams K.H."/>
            <person name="Banfield J.F."/>
        </authorList>
    </citation>
    <scope>NUCLEOTIDE SEQUENCE [LARGE SCALE GENOMIC DNA]</scope>
</reference>
<evidence type="ECO:0000313" key="2">
    <source>
        <dbReference type="Proteomes" id="UP000033876"/>
    </source>
</evidence>
<evidence type="ECO:0008006" key="3">
    <source>
        <dbReference type="Google" id="ProtNLM"/>
    </source>
</evidence>
<dbReference type="EMBL" id="LBTF01000023">
    <property type="protein sequence ID" value="KKQ35161.1"/>
    <property type="molecule type" value="Genomic_DNA"/>
</dbReference>
<dbReference type="Proteomes" id="UP000033876">
    <property type="component" value="Unassembled WGS sequence"/>
</dbReference>
<dbReference type="AlphaFoldDB" id="A0A0G0K3G5"/>
<sequence>MKSKNTNLLTNAAQNGNLTQDALKAIQKIPDLGAQLQEAMGVSIDDVDASEVVLVGMLLDDSGSIRMAGNSKTVCDGHNLVIDSVKKSKQGNGVLALAKYLNGKLLYPWVPIDQAVKMDSSNYDACGGTPLYDETVAFLATVAAKAEEFEQMAGVPVRSIILIVTDGADVHSQKQTAKSVAAVANGMLRSEKHIIAGMGISDGSTDFKQVFSEMGIPDNWILTPGNSEKEIRASFQLFSQSAVRASQSAGSFSKTAMGGFGTP</sequence>
<organism evidence="1 2">
    <name type="scientific">Candidatus Nomurabacteria bacterium GW2011_GWB1_37_5</name>
    <dbReference type="NCBI Taxonomy" id="1618742"/>
    <lineage>
        <taxon>Bacteria</taxon>
        <taxon>Candidatus Nomuraibacteriota</taxon>
    </lineage>
</organism>
<proteinExistence type="predicted"/>